<dbReference type="InterPro" id="IPR000412">
    <property type="entry name" value="ABC_2_transport"/>
</dbReference>
<dbReference type="PANTHER" id="PTHR43332:SF2">
    <property type="entry name" value="INNER MEMBRANE TRANSPORT PERMEASE YADH"/>
    <property type="match status" value="1"/>
</dbReference>
<sequence length="257" mass="28891">MSMNMNWIGLQTFILEELGRVRRVWIQTLIAPWISALLYILIFGQIIGRRIGIIDGVSYIDFVVPGLLMLNVMQSSFGQTSSSLYFQRFAKHIEEILVAPLSYLEMIAGYVIGGVVRGLLVAAGVYGIALLFTVTSVTHLALFIFYAVAVALIFSLAGLLIGLWSESFEQLMIPQTFVIMPLTFLGGLFSSIHMLPERFQFLVRLNPIFYFVDGLRYSMVGISESNRLAGVILIFALIAGLGYWVWYLFKTGYKIRT</sequence>
<feature type="transmembrane region" description="Helical" evidence="5">
    <location>
        <begin position="24"/>
        <end position="47"/>
    </location>
</feature>
<keyword evidence="3 5" id="KW-1133">Transmembrane helix</keyword>
<dbReference type="InterPro" id="IPR052522">
    <property type="entry name" value="ABC-2_transport_permease"/>
</dbReference>
<name>A0A1F5WPB3_9BACT</name>
<protein>
    <recommendedName>
        <fullName evidence="5">Transport permease protein</fullName>
    </recommendedName>
</protein>
<dbReference type="AlphaFoldDB" id="A0A1F5WPB3"/>
<comment type="subcellular location">
    <subcellularLocation>
        <location evidence="5">Cell membrane</location>
        <topology evidence="5">Multi-pass membrane protein</topology>
    </subcellularLocation>
    <subcellularLocation>
        <location evidence="1">Membrane</location>
        <topology evidence="1">Multi-pass membrane protein</topology>
    </subcellularLocation>
</comment>
<keyword evidence="5" id="KW-1003">Cell membrane</keyword>
<accession>A0A1F5WPB3</accession>
<comment type="similarity">
    <text evidence="5">Belongs to the ABC-2 integral membrane protein family.</text>
</comment>
<dbReference type="InterPro" id="IPR013525">
    <property type="entry name" value="ABC2_TM"/>
</dbReference>
<keyword evidence="5" id="KW-0813">Transport</keyword>
<feature type="transmembrane region" description="Helical" evidence="5">
    <location>
        <begin position="228"/>
        <end position="249"/>
    </location>
</feature>
<evidence type="ECO:0000313" key="8">
    <source>
        <dbReference type="Proteomes" id="UP000177723"/>
    </source>
</evidence>
<feature type="transmembrane region" description="Helical" evidence="5">
    <location>
        <begin position="171"/>
        <end position="189"/>
    </location>
</feature>
<evidence type="ECO:0000313" key="7">
    <source>
        <dbReference type="EMBL" id="OGF77480.1"/>
    </source>
</evidence>
<proteinExistence type="inferred from homology"/>
<feature type="transmembrane region" description="Helical" evidence="5">
    <location>
        <begin position="140"/>
        <end position="165"/>
    </location>
</feature>
<dbReference type="PROSITE" id="PS51012">
    <property type="entry name" value="ABC_TM2"/>
    <property type="match status" value="1"/>
</dbReference>
<dbReference type="InterPro" id="IPR047817">
    <property type="entry name" value="ABC2_TM_bact-type"/>
</dbReference>
<evidence type="ECO:0000259" key="6">
    <source>
        <dbReference type="PROSITE" id="PS51012"/>
    </source>
</evidence>
<dbReference type="GO" id="GO:0140359">
    <property type="term" value="F:ABC-type transporter activity"/>
    <property type="evidence" value="ECO:0007669"/>
    <property type="project" value="InterPro"/>
</dbReference>
<dbReference type="NCBIfam" id="NF011648">
    <property type="entry name" value="PRK15066.1"/>
    <property type="match status" value="1"/>
</dbReference>
<dbReference type="PIRSF" id="PIRSF006648">
    <property type="entry name" value="DrrB"/>
    <property type="match status" value="1"/>
</dbReference>
<reference evidence="7 8" key="1">
    <citation type="journal article" date="2016" name="Nat. Commun.">
        <title>Thousands of microbial genomes shed light on interconnected biogeochemical processes in an aquifer system.</title>
        <authorList>
            <person name="Anantharaman K."/>
            <person name="Brown C.T."/>
            <person name="Hug L.A."/>
            <person name="Sharon I."/>
            <person name="Castelle C.J."/>
            <person name="Probst A.J."/>
            <person name="Thomas B.C."/>
            <person name="Singh A."/>
            <person name="Wilkins M.J."/>
            <person name="Karaoz U."/>
            <person name="Brodie E.L."/>
            <person name="Williams K.H."/>
            <person name="Hubbard S.S."/>
            <person name="Banfield J.F."/>
        </authorList>
    </citation>
    <scope>NUCLEOTIDE SEQUENCE [LARGE SCALE GENOMIC DNA]</scope>
</reference>
<dbReference type="Proteomes" id="UP000177723">
    <property type="component" value="Unassembled WGS sequence"/>
</dbReference>
<evidence type="ECO:0000256" key="4">
    <source>
        <dbReference type="ARBA" id="ARBA00023136"/>
    </source>
</evidence>
<evidence type="ECO:0000256" key="3">
    <source>
        <dbReference type="ARBA" id="ARBA00022989"/>
    </source>
</evidence>
<organism evidence="7 8">
    <name type="scientific">Candidatus Giovannonibacteria bacterium RIFCSPHIGHO2_12_FULL_43_15</name>
    <dbReference type="NCBI Taxonomy" id="1798341"/>
    <lineage>
        <taxon>Bacteria</taxon>
        <taxon>Candidatus Giovannoniibacteriota</taxon>
    </lineage>
</organism>
<feature type="domain" description="ABC transmembrane type-2" evidence="6">
    <location>
        <begin position="23"/>
        <end position="252"/>
    </location>
</feature>
<evidence type="ECO:0000256" key="2">
    <source>
        <dbReference type="ARBA" id="ARBA00022692"/>
    </source>
</evidence>
<dbReference type="PRINTS" id="PR00164">
    <property type="entry name" value="ABC2TRNSPORT"/>
</dbReference>
<keyword evidence="4 5" id="KW-0472">Membrane</keyword>
<feature type="transmembrane region" description="Helical" evidence="5">
    <location>
        <begin position="107"/>
        <end position="133"/>
    </location>
</feature>
<feature type="transmembrane region" description="Helical" evidence="5">
    <location>
        <begin position="201"/>
        <end position="222"/>
    </location>
</feature>
<feature type="transmembrane region" description="Helical" evidence="5">
    <location>
        <begin position="59"/>
        <end position="77"/>
    </location>
</feature>
<dbReference type="GO" id="GO:0043190">
    <property type="term" value="C:ATP-binding cassette (ABC) transporter complex"/>
    <property type="evidence" value="ECO:0007669"/>
    <property type="project" value="InterPro"/>
</dbReference>
<evidence type="ECO:0000256" key="1">
    <source>
        <dbReference type="ARBA" id="ARBA00004141"/>
    </source>
</evidence>
<evidence type="ECO:0000256" key="5">
    <source>
        <dbReference type="RuleBase" id="RU361157"/>
    </source>
</evidence>
<dbReference type="EMBL" id="MFHT01000017">
    <property type="protein sequence ID" value="OGF77480.1"/>
    <property type="molecule type" value="Genomic_DNA"/>
</dbReference>
<keyword evidence="2 5" id="KW-0812">Transmembrane</keyword>
<comment type="caution">
    <text evidence="7">The sequence shown here is derived from an EMBL/GenBank/DDBJ whole genome shotgun (WGS) entry which is preliminary data.</text>
</comment>
<dbReference type="PANTHER" id="PTHR43332">
    <property type="entry name" value="INNER MEMBRANE TRANSPORT PERMEASE YADH-RELATED"/>
    <property type="match status" value="1"/>
</dbReference>
<gene>
    <name evidence="7" type="ORF">A3F23_00690</name>
</gene>
<dbReference type="Pfam" id="PF01061">
    <property type="entry name" value="ABC2_membrane"/>
    <property type="match status" value="1"/>
</dbReference>